<gene>
    <name evidence="2" type="ORF">ODALV1_LOCUS31343</name>
</gene>
<keyword evidence="3" id="KW-1185">Reference proteome</keyword>
<evidence type="ECO:0000256" key="1">
    <source>
        <dbReference type="SAM" id="Phobius"/>
    </source>
</evidence>
<comment type="caution">
    <text evidence="2">The sequence shown here is derived from an EMBL/GenBank/DDBJ whole genome shotgun (WGS) entry which is preliminary data.</text>
</comment>
<evidence type="ECO:0000313" key="3">
    <source>
        <dbReference type="Proteomes" id="UP001642540"/>
    </source>
</evidence>
<dbReference type="EMBL" id="CAXLJM020000166">
    <property type="protein sequence ID" value="CAL8148167.1"/>
    <property type="molecule type" value="Genomic_DNA"/>
</dbReference>
<dbReference type="Proteomes" id="UP001642540">
    <property type="component" value="Unassembled WGS sequence"/>
</dbReference>
<name>A0ABP1SAV5_9HEXA</name>
<proteinExistence type="predicted"/>
<evidence type="ECO:0000313" key="2">
    <source>
        <dbReference type="EMBL" id="CAL8148167.1"/>
    </source>
</evidence>
<reference evidence="2 3" key="1">
    <citation type="submission" date="2024-08" db="EMBL/GenBank/DDBJ databases">
        <authorList>
            <person name="Cucini C."/>
            <person name="Frati F."/>
        </authorList>
    </citation>
    <scope>NUCLEOTIDE SEQUENCE [LARGE SCALE GENOMIC DNA]</scope>
</reference>
<protein>
    <submittedName>
        <fullName evidence="2">Uncharacterized protein</fullName>
    </submittedName>
</protein>
<accession>A0ABP1SAV5</accession>
<keyword evidence="1" id="KW-0812">Transmembrane</keyword>
<sequence length="322" mass="35850">MFENCRLELLPNMETTATTTNAGEWEMEKPVTPPPVQLPSSPFWVCDQTQIVPVHRHQNGGGGDVVASAPLEEGRGRDHQVTLGEDSFYCAEQFRSVAGFNVTLFGWPCCLNLLVGPLQRSRGLSVPSETIITGNSLRSECFFSTSGNQSQKMRFKQGNAGLFTLSYKPRIWRSPSSLGRFASVYIPERDERIGLINMKQVVADGAVIIDRVNHLKFTMTRNSTDSLLRMKIMDEDGSVVAIANGALNINPQFNDVSHKHFQISFCDEIVEASPLTKALLLSGVIMAAIEWEEDLTRHILKGGIFVILMLLMILFWVTVVLF</sequence>
<feature type="transmembrane region" description="Helical" evidence="1">
    <location>
        <begin position="303"/>
        <end position="321"/>
    </location>
</feature>
<keyword evidence="1" id="KW-0472">Membrane</keyword>
<keyword evidence="1" id="KW-1133">Transmembrane helix</keyword>
<organism evidence="2 3">
    <name type="scientific">Orchesella dallaii</name>
    <dbReference type="NCBI Taxonomy" id="48710"/>
    <lineage>
        <taxon>Eukaryota</taxon>
        <taxon>Metazoa</taxon>
        <taxon>Ecdysozoa</taxon>
        <taxon>Arthropoda</taxon>
        <taxon>Hexapoda</taxon>
        <taxon>Collembola</taxon>
        <taxon>Entomobryomorpha</taxon>
        <taxon>Entomobryoidea</taxon>
        <taxon>Orchesellidae</taxon>
        <taxon>Orchesellinae</taxon>
        <taxon>Orchesella</taxon>
    </lineage>
</organism>